<reference evidence="10 11" key="1">
    <citation type="submission" date="2018-08" db="EMBL/GenBank/DDBJ databases">
        <title>Genome Sequences of Legionella pneumophila subsp. pneumophila Isolates, Recovered from a Drinking Water System in a Large Builging.</title>
        <authorList>
            <person name="Gomez-Alvarez V."/>
            <person name="Boczek L."/>
            <person name="King D."/>
            <person name="Pemberton A."/>
            <person name="Pfaller S."/>
            <person name="Rodgers M."/>
            <person name="Santodomingo J."/>
            <person name="Revetta R."/>
        </authorList>
    </citation>
    <scope>NUCLEOTIDE SEQUENCE [LARGE SCALE GENOMIC DNA]</scope>
    <source>
        <strain evidence="10 11">L01C.1</strain>
        <plasmid evidence="10">unnamed1</plasmid>
    </source>
</reference>
<accession>A0A3A6UDV7</accession>
<evidence type="ECO:0000313" key="10">
    <source>
        <dbReference type="EMBL" id="RJY24753.1"/>
    </source>
</evidence>
<dbReference type="Gene3D" id="1.20.1560.10">
    <property type="entry name" value="ABC transporter type 1, transmembrane domain"/>
    <property type="match status" value="1"/>
</dbReference>
<dbReference type="GO" id="GO:0005524">
    <property type="term" value="F:ATP binding"/>
    <property type="evidence" value="ECO:0007669"/>
    <property type="project" value="UniProtKB-KW"/>
</dbReference>
<evidence type="ECO:0000256" key="4">
    <source>
        <dbReference type="ARBA" id="ARBA00022840"/>
    </source>
</evidence>
<dbReference type="PROSITE" id="PS50893">
    <property type="entry name" value="ABC_TRANSPORTER_2"/>
    <property type="match status" value="1"/>
</dbReference>
<feature type="transmembrane region" description="Helical" evidence="7">
    <location>
        <begin position="184"/>
        <end position="201"/>
    </location>
</feature>
<keyword evidence="3" id="KW-0547">Nucleotide-binding</keyword>
<dbReference type="InterPro" id="IPR011527">
    <property type="entry name" value="ABC1_TM_dom"/>
</dbReference>
<dbReference type="Pfam" id="PF00664">
    <property type="entry name" value="ABC_membrane"/>
    <property type="match status" value="1"/>
</dbReference>
<protein>
    <submittedName>
        <fullName evidence="10">ABC transporter ATP-binding protein</fullName>
    </submittedName>
</protein>
<evidence type="ECO:0000259" key="9">
    <source>
        <dbReference type="PROSITE" id="PS50929"/>
    </source>
</evidence>
<feature type="transmembrane region" description="Helical" evidence="7">
    <location>
        <begin position="34"/>
        <end position="57"/>
    </location>
</feature>
<feature type="transmembrane region" description="Helical" evidence="7">
    <location>
        <begin position="160"/>
        <end position="178"/>
    </location>
</feature>
<keyword evidence="5 7" id="KW-1133">Transmembrane helix</keyword>
<feature type="transmembrane region" description="Helical" evidence="7">
    <location>
        <begin position="293"/>
        <end position="313"/>
    </location>
</feature>
<dbReference type="InterPro" id="IPR039421">
    <property type="entry name" value="Type_1_exporter"/>
</dbReference>
<geneLocation type="plasmid" evidence="10">
    <name>unnamed1</name>
</geneLocation>
<dbReference type="SUPFAM" id="SSF90123">
    <property type="entry name" value="ABC transporter transmembrane region"/>
    <property type="match status" value="1"/>
</dbReference>
<dbReference type="GO" id="GO:0090374">
    <property type="term" value="P:oligopeptide export from mitochondrion"/>
    <property type="evidence" value="ECO:0007669"/>
    <property type="project" value="TreeGrafter"/>
</dbReference>
<comment type="caution">
    <text evidence="10">The sequence shown here is derived from an EMBL/GenBank/DDBJ whole genome shotgun (WGS) entry which is preliminary data.</text>
</comment>
<dbReference type="PANTHER" id="PTHR43394:SF1">
    <property type="entry name" value="ATP-BINDING CASSETTE SUB-FAMILY B MEMBER 10, MITOCHONDRIAL"/>
    <property type="match status" value="1"/>
</dbReference>
<dbReference type="PROSITE" id="PS50929">
    <property type="entry name" value="ABC_TM1F"/>
    <property type="match status" value="1"/>
</dbReference>
<evidence type="ECO:0000256" key="3">
    <source>
        <dbReference type="ARBA" id="ARBA00022741"/>
    </source>
</evidence>
<dbReference type="Gene3D" id="3.40.50.300">
    <property type="entry name" value="P-loop containing nucleotide triphosphate hydrolases"/>
    <property type="match status" value="1"/>
</dbReference>
<dbReference type="InterPro" id="IPR036640">
    <property type="entry name" value="ABC1_TM_sf"/>
</dbReference>
<keyword evidence="4 10" id="KW-0067">ATP-binding</keyword>
<feature type="domain" description="ABC transporter" evidence="8">
    <location>
        <begin position="359"/>
        <end position="593"/>
    </location>
</feature>
<evidence type="ECO:0000256" key="6">
    <source>
        <dbReference type="ARBA" id="ARBA00023136"/>
    </source>
</evidence>
<dbReference type="SUPFAM" id="SSF52540">
    <property type="entry name" value="P-loop containing nucleoside triphosphate hydrolases"/>
    <property type="match status" value="1"/>
</dbReference>
<dbReference type="PROSITE" id="PS00211">
    <property type="entry name" value="ABC_TRANSPORTER_1"/>
    <property type="match status" value="1"/>
</dbReference>
<feature type="domain" description="ABC transmembrane type-1" evidence="9">
    <location>
        <begin position="37"/>
        <end position="325"/>
    </location>
</feature>
<dbReference type="PANTHER" id="PTHR43394">
    <property type="entry name" value="ATP-DEPENDENT PERMEASE MDL1, MITOCHONDRIAL"/>
    <property type="match status" value="1"/>
</dbReference>
<feature type="transmembrane region" description="Helical" evidence="7">
    <location>
        <begin position="77"/>
        <end position="96"/>
    </location>
</feature>
<evidence type="ECO:0000256" key="2">
    <source>
        <dbReference type="ARBA" id="ARBA00022692"/>
    </source>
</evidence>
<proteinExistence type="predicted"/>
<evidence type="ECO:0000256" key="5">
    <source>
        <dbReference type="ARBA" id="ARBA00022989"/>
    </source>
</evidence>
<dbReference type="SMART" id="SM00382">
    <property type="entry name" value="AAA"/>
    <property type="match status" value="1"/>
</dbReference>
<dbReference type="AlphaFoldDB" id="A0A3A6UDV7"/>
<dbReference type="InterPro" id="IPR017871">
    <property type="entry name" value="ABC_transporter-like_CS"/>
</dbReference>
<name>A0A3A6UDV7_LEGPN</name>
<dbReference type="Pfam" id="PF00005">
    <property type="entry name" value="ABC_tran"/>
    <property type="match status" value="1"/>
</dbReference>
<evidence type="ECO:0000259" key="8">
    <source>
        <dbReference type="PROSITE" id="PS50893"/>
    </source>
</evidence>
<evidence type="ECO:0000313" key="11">
    <source>
        <dbReference type="Proteomes" id="UP000277145"/>
    </source>
</evidence>
<dbReference type="GO" id="GO:0005886">
    <property type="term" value="C:plasma membrane"/>
    <property type="evidence" value="ECO:0007669"/>
    <property type="project" value="UniProtKB-SubCell"/>
</dbReference>
<organism evidence="10 11">
    <name type="scientific">Legionella pneumophila subsp. pneumophila</name>
    <dbReference type="NCBI Taxonomy" id="91891"/>
    <lineage>
        <taxon>Bacteria</taxon>
        <taxon>Pseudomonadati</taxon>
        <taxon>Pseudomonadota</taxon>
        <taxon>Gammaproteobacteria</taxon>
        <taxon>Legionellales</taxon>
        <taxon>Legionellaceae</taxon>
        <taxon>Legionella</taxon>
    </lineage>
</organism>
<evidence type="ECO:0000256" key="1">
    <source>
        <dbReference type="ARBA" id="ARBA00004651"/>
    </source>
</evidence>
<dbReference type="InterPro" id="IPR003439">
    <property type="entry name" value="ABC_transporter-like_ATP-bd"/>
</dbReference>
<keyword evidence="10" id="KW-0614">Plasmid</keyword>
<evidence type="ECO:0000256" key="7">
    <source>
        <dbReference type="SAM" id="Phobius"/>
    </source>
</evidence>
<dbReference type="GO" id="GO:0016887">
    <property type="term" value="F:ATP hydrolysis activity"/>
    <property type="evidence" value="ECO:0007669"/>
    <property type="project" value="InterPro"/>
</dbReference>
<dbReference type="GO" id="GO:0015421">
    <property type="term" value="F:ABC-type oligopeptide transporter activity"/>
    <property type="evidence" value="ECO:0007669"/>
    <property type="project" value="TreeGrafter"/>
</dbReference>
<dbReference type="InterPro" id="IPR027417">
    <property type="entry name" value="P-loop_NTPase"/>
</dbReference>
<dbReference type="Proteomes" id="UP000277145">
    <property type="component" value="Unassembled WGS sequence"/>
</dbReference>
<sequence length="603" mass="68316">MKWRETMTRSDSISSESVHSLPSFIWHYLKDKKLYLLGFVLVALVWAIEMSLSPYLLKVIVDNVVQFSPHKTEIFKTIILPAVFYASMSLIINLTFRLYDYINLQLYPYLRASIERDLLEYLLNHSYTFFHNTFSGALTKKITDLMENIEPLVTIPNEWFYPRVFAALIASGTLFTVVHPIFGIILFVWAVVFVLLSYFAAKRAENYSRDFSENISRLSGSVSDSVSNVMSVKLFDNVHHEISNIDNILGDVVTSDRTLSWFNLKINFLQGLGAFILIASMLAALILGLQNGWVSAGDFALVLTLSITFAWGVHDMGKQMQRYSKVVGTCNQALSIVRQSHEIRDIPGATTLKIHKGGIRFQDVSFHYENRADLFKNLTVSLKPGEKVGLVGYSGGGKSTFIKLILRLLDIQQGTIFIDNKDIKKVTQGSLRSQIATIPQEPELFHRTIMDNIRFARTDATEEEVIDAAKKARCHDFIMDLPQRYESLVGERGVKLSGGQKQRIAIARAFLKNAPILLLDEATSSLDSKTEDEIHQALHEVMINKTVIVIAHRLSTLKEMDRILVFVDGDIVEDGTLNQSLENKNGHFYKLWQMQVNGFISEI</sequence>
<keyword evidence="2 7" id="KW-0812">Transmembrane</keyword>
<comment type="subcellular location">
    <subcellularLocation>
        <location evidence="1">Cell membrane</location>
        <topology evidence="1">Multi-pass membrane protein</topology>
    </subcellularLocation>
</comment>
<dbReference type="InterPro" id="IPR003593">
    <property type="entry name" value="AAA+_ATPase"/>
</dbReference>
<dbReference type="EMBL" id="QWDR01000005">
    <property type="protein sequence ID" value="RJY24753.1"/>
    <property type="molecule type" value="Genomic_DNA"/>
</dbReference>
<keyword evidence="6 7" id="KW-0472">Membrane</keyword>
<gene>
    <name evidence="10" type="ORF">D1H98_16220</name>
</gene>
<feature type="transmembrane region" description="Helical" evidence="7">
    <location>
        <begin position="266"/>
        <end position="287"/>
    </location>
</feature>
<dbReference type="FunFam" id="3.40.50.300:FF:000218">
    <property type="entry name" value="Multidrug ABC transporter ATP-binding protein"/>
    <property type="match status" value="1"/>
</dbReference>